<name>R4KEC1_9FIRM</name>
<dbReference type="AlphaFoldDB" id="R4KEC1"/>
<protein>
    <submittedName>
        <fullName evidence="2">Uncharacterized protein</fullName>
    </submittedName>
</protein>
<evidence type="ECO:0000256" key="1">
    <source>
        <dbReference type="SAM" id="Phobius"/>
    </source>
</evidence>
<dbReference type="Proteomes" id="UP000013520">
    <property type="component" value="Chromosome"/>
</dbReference>
<sequence length="49" mass="5756">MNWRVPGSRLNEPDVINLIMLYYLVINCKVITFKKKIIVAGGKICWKEF</sequence>
<dbReference type="KEGG" id="dgi:Desgi_1447"/>
<keyword evidence="1" id="KW-0472">Membrane</keyword>
<dbReference type="HOGENOM" id="CLU_3134857_0_0_9"/>
<dbReference type="EMBL" id="CP003273">
    <property type="protein sequence ID" value="AGL00944.1"/>
    <property type="molecule type" value="Genomic_DNA"/>
</dbReference>
<keyword evidence="1" id="KW-1133">Transmembrane helix</keyword>
<evidence type="ECO:0000313" key="3">
    <source>
        <dbReference type="Proteomes" id="UP000013520"/>
    </source>
</evidence>
<organism evidence="2 3">
    <name type="scientific">Desulfoscipio gibsoniae DSM 7213</name>
    <dbReference type="NCBI Taxonomy" id="767817"/>
    <lineage>
        <taxon>Bacteria</taxon>
        <taxon>Bacillati</taxon>
        <taxon>Bacillota</taxon>
        <taxon>Clostridia</taxon>
        <taxon>Eubacteriales</taxon>
        <taxon>Desulfallaceae</taxon>
        <taxon>Desulfoscipio</taxon>
    </lineage>
</organism>
<gene>
    <name evidence="2" type="ORF">Desgi_1447</name>
</gene>
<keyword evidence="1" id="KW-0812">Transmembrane</keyword>
<feature type="transmembrane region" description="Helical" evidence="1">
    <location>
        <begin position="15"/>
        <end position="33"/>
    </location>
</feature>
<evidence type="ECO:0000313" key="2">
    <source>
        <dbReference type="EMBL" id="AGL00944.1"/>
    </source>
</evidence>
<dbReference type="STRING" id="767817.Desgi_1447"/>
<reference evidence="2 3" key="1">
    <citation type="submission" date="2012-01" db="EMBL/GenBank/DDBJ databases">
        <title>Complete sequence of Desulfotomaculum gibsoniae DSM 7213.</title>
        <authorList>
            <consortium name="US DOE Joint Genome Institute"/>
            <person name="Lucas S."/>
            <person name="Han J."/>
            <person name="Lapidus A."/>
            <person name="Cheng J.-F."/>
            <person name="Goodwin L."/>
            <person name="Pitluck S."/>
            <person name="Peters L."/>
            <person name="Ovchinnikova G."/>
            <person name="Teshima H."/>
            <person name="Detter J.C."/>
            <person name="Han C."/>
            <person name="Tapia R."/>
            <person name="Land M."/>
            <person name="Hauser L."/>
            <person name="Kyrpides N."/>
            <person name="Ivanova N."/>
            <person name="Pagani I."/>
            <person name="Parshina S."/>
            <person name="Plugge C."/>
            <person name="Muyzer G."/>
            <person name="Kuever J."/>
            <person name="Ivanova A."/>
            <person name="Nazina T."/>
            <person name="Klenk H.-P."/>
            <person name="Brambilla E."/>
            <person name="Spring S."/>
            <person name="Stams A.F."/>
            <person name="Woyke T."/>
        </authorList>
    </citation>
    <scope>NUCLEOTIDE SEQUENCE [LARGE SCALE GENOMIC DNA]</scope>
    <source>
        <strain evidence="2 3">DSM 7213</strain>
    </source>
</reference>
<accession>R4KEC1</accession>
<proteinExistence type="predicted"/>
<keyword evidence="3" id="KW-1185">Reference proteome</keyword>